<reference evidence="2 3" key="1">
    <citation type="submission" date="2019-06" db="EMBL/GenBank/DDBJ databases">
        <title>Draft genomes of female and male turbot (Scophthalmus maximus).</title>
        <authorList>
            <person name="Xu H."/>
            <person name="Xu X.-W."/>
            <person name="Shao C."/>
            <person name="Chen S."/>
        </authorList>
    </citation>
    <scope>NUCLEOTIDE SEQUENCE [LARGE SCALE GENOMIC DNA]</scope>
    <source>
        <strain evidence="2">Ysfricsl-2016a</strain>
        <tissue evidence="2">Blood</tissue>
    </source>
</reference>
<feature type="region of interest" description="Disordered" evidence="1">
    <location>
        <begin position="1"/>
        <end position="212"/>
    </location>
</feature>
<dbReference type="Proteomes" id="UP000438429">
    <property type="component" value="Unassembled WGS sequence"/>
</dbReference>
<dbReference type="AlphaFoldDB" id="A0A6A4RTF4"/>
<proteinExistence type="predicted"/>
<feature type="compositionally biased region" description="Polar residues" evidence="1">
    <location>
        <begin position="123"/>
        <end position="138"/>
    </location>
</feature>
<organism evidence="2 3">
    <name type="scientific">Scophthalmus maximus</name>
    <name type="common">Turbot</name>
    <name type="synonym">Psetta maxima</name>
    <dbReference type="NCBI Taxonomy" id="52904"/>
    <lineage>
        <taxon>Eukaryota</taxon>
        <taxon>Metazoa</taxon>
        <taxon>Chordata</taxon>
        <taxon>Craniata</taxon>
        <taxon>Vertebrata</taxon>
        <taxon>Euteleostomi</taxon>
        <taxon>Actinopterygii</taxon>
        <taxon>Neopterygii</taxon>
        <taxon>Teleostei</taxon>
        <taxon>Neoteleostei</taxon>
        <taxon>Acanthomorphata</taxon>
        <taxon>Carangaria</taxon>
        <taxon>Pleuronectiformes</taxon>
        <taxon>Pleuronectoidei</taxon>
        <taxon>Scophthalmidae</taxon>
        <taxon>Scophthalmus</taxon>
    </lineage>
</organism>
<evidence type="ECO:0000313" key="2">
    <source>
        <dbReference type="EMBL" id="KAF0022640.1"/>
    </source>
</evidence>
<feature type="compositionally biased region" description="Polar residues" evidence="1">
    <location>
        <begin position="70"/>
        <end position="96"/>
    </location>
</feature>
<evidence type="ECO:0000313" key="3">
    <source>
        <dbReference type="Proteomes" id="UP000438429"/>
    </source>
</evidence>
<dbReference type="EMBL" id="VEVO01000024">
    <property type="protein sequence ID" value="KAF0022640.1"/>
    <property type="molecule type" value="Genomic_DNA"/>
</dbReference>
<feature type="compositionally biased region" description="Polar residues" evidence="1">
    <location>
        <begin position="16"/>
        <end position="25"/>
    </location>
</feature>
<feature type="compositionally biased region" description="Low complexity" evidence="1">
    <location>
        <begin position="113"/>
        <end position="122"/>
    </location>
</feature>
<feature type="compositionally biased region" description="Polar residues" evidence="1">
    <location>
        <begin position="36"/>
        <end position="53"/>
    </location>
</feature>
<accession>A0A6A4RTF4</accession>
<comment type="caution">
    <text evidence="2">The sequence shown here is derived from an EMBL/GenBank/DDBJ whole genome shotgun (WGS) entry which is preliminary data.</text>
</comment>
<name>A0A6A4RTF4_SCOMX</name>
<protein>
    <submittedName>
        <fullName evidence="2">Uncharacterized protein</fullName>
    </submittedName>
</protein>
<feature type="compositionally biased region" description="Low complexity" evidence="1">
    <location>
        <begin position="192"/>
        <end position="207"/>
    </location>
</feature>
<gene>
    <name evidence="2" type="ORF">F2P81_025032</name>
</gene>
<sequence>MSTDRPKRNIIKKKYTSTLPNTHAQRNTRNRRNVHESQSGKVAHGQKNTQNAHISKHIRRQEQTDRGIRTNLSQAPPTPKTKCTYTLQNMRTQSETCPGKITTHDARRRRTSPTRTLRSQTTHGSRSLHNNKQTQSPRVNGLSRCQPLLSASPSRGWSVETRPQRRRLANTHCDKDDPANKRPRLQAQRKFAQSPPSSPGPAALMSSTRRGPSVAVVTCLTRRRPKTEDFLSFLCLRGETLAQT</sequence>
<evidence type="ECO:0000256" key="1">
    <source>
        <dbReference type="SAM" id="MobiDB-lite"/>
    </source>
</evidence>